<dbReference type="EMBL" id="BMKW01000037">
    <property type="protein sequence ID" value="GGJ44957.1"/>
    <property type="molecule type" value="Genomic_DNA"/>
</dbReference>
<feature type="domain" description="AB hydrolase-1" evidence="2">
    <location>
        <begin position="171"/>
        <end position="333"/>
    </location>
</feature>
<evidence type="ECO:0000256" key="1">
    <source>
        <dbReference type="ARBA" id="ARBA00038115"/>
    </source>
</evidence>
<organism evidence="3 4">
    <name type="scientific">Neoroseomonas lacus</name>
    <dbReference type="NCBI Taxonomy" id="287609"/>
    <lineage>
        <taxon>Bacteria</taxon>
        <taxon>Pseudomonadati</taxon>
        <taxon>Pseudomonadota</taxon>
        <taxon>Alphaproteobacteria</taxon>
        <taxon>Acetobacterales</taxon>
        <taxon>Acetobacteraceae</taxon>
        <taxon>Neoroseomonas</taxon>
    </lineage>
</organism>
<gene>
    <name evidence="3" type="ORF">GCM10011320_60500</name>
</gene>
<keyword evidence="4" id="KW-1185">Reference proteome</keyword>
<protein>
    <submittedName>
        <fullName evidence="3">Hypothetical dipeptidyl aminopeptidase/ acylaminoacyl-peptidase related protein</fullName>
    </submittedName>
</protein>
<sequence>MTRLFRDDLYEDFGTWPLAYIPYGGADYGEVRAVAAAVGEGDHGAYYDAWTTAGDRMTSEADAALAKGHETSARELYLRASVFYATSFHPLYGAPVDPRLLTAFRKQVEAFDKGLSLGPQPVRPVRIPFDATPMPAYVIPAQGLETAVRPLIIFNGGYDSTITDTYFASAVAASRRGYHSLLFDGPGQGAMLYEDGVRLRPDWETVIAAVVDHALTLPIIDPKRIALYGWSLGGHLAPRAASGEARIAALIADPGTWSIADGFRKALMHNFGLSPEAAADLGTLDQAVLDRADAFIRSSPQMNWKVVQRGFWVHGVSDLRAYFASAELYTMKGRAELIRCPTLITQAEGDILAADAGSFFDALCCPKTMIRFTAAECADGHCEMGNRSMLNRRILDWLDERFAT</sequence>
<dbReference type="PANTHER" id="PTHR22946:SF12">
    <property type="entry name" value="CONIDIAL PIGMENT BIOSYNTHESIS PROTEIN AYG1 (AFU_ORTHOLOGUE AFUA_2G17550)"/>
    <property type="match status" value="1"/>
</dbReference>
<accession>A0A917P1G7</accession>
<evidence type="ECO:0000259" key="2">
    <source>
        <dbReference type="Pfam" id="PF12697"/>
    </source>
</evidence>
<dbReference type="AlphaFoldDB" id="A0A917P1G7"/>
<dbReference type="InterPro" id="IPR050261">
    <property type="entry name" value="FrsA_esterase"/>
</dbReference>
<dbReference type="SUPFAM" id="SSF53474">
    <property type="entry name" value="alpha/beta-Hydrolases"/>
    <property type="match status" value="1"/>
</dbReference>
<evidence type="ECO:0000313" key="3">
    <source>
        <dbReference type="EMBL" id="GGJ44957.1"/>
    </source>
</evidence>
<dbReference type="Proteomes" id="UP000661507">
    <property type="component" value="Unassembled WGS sequence"/>
</dbReference>
<keyword evidence="3" id="KW-0645">Protease</keyword>
<dbReference type="Gene3D" id="3.40.50.1820">
    <property type="entry name" value="alpha/beta hydrolase"/>
    <property type="match status" value="1"/>
</dbReference>
<dbReference type="GO" id="GO:0004177">
    <property type="term" value="F:aminopeptidase activity"/>
    <property type="evidence" value="ECO:0007669"/>
    <property type="project" value="UniProtKB-KW"/>
</dbReference>
<dbReference type="PANTHER" id="PTHR22946">
    <property type="entry name" value="DIENELACTONE HYDROLASE DOMAIN-CONTAINING PROTEIN-RELATED"/>
    <property type="match status" value="1"/>
</dbReference>
<proteinExistence type="inferred from homology"/>
<keyword evidence="3" id="KW-0031">Aminopeptidase</keyword>
<reference evidence="3" key="1">
    <citation type="journal article" date="2014" name="Int. J. Syst. Evol. Microbiol.">
        <title>Complete genome sequence of Corynebacterium casei LMG S-19264T (=DSM 44701T), isolated from a smear-ripened cheese.</title>
        <authorList>
            <consortium name="US DOE Joint Genome Institute (JGI-PGF)"/>
            <person name="Walter F."/>
            <person name="Albersmeier A."/>
            <person name="Kalinowski J."/>
            <person name="Ruckert C."/>
        </authorList>
    </citation>
    <scope>NUCLEOTIDE SEQUENCE</scope>
    <source>
        <strain evidence="3">CGMCC 1.3617</strain>
    </source>
</reference>
<dbReference type="Gene3D" id="1.20.1440.110">
    <property type="entry name" value="acylaminoacyl peptidase"/>
    <property type="match status" value="1"/>
</dbReference>
<comment type="caution">
    <text evidence="3">The sequence shown here is derived from an EMBL/GenBank/DDBJ whole genome shotgun (WGS) entry which is preliminary data.</text>
</comment>
<evidence type="ECO:0000313" key="4">
    <source>
        <dbReference type="Proteomes" id="UP000661507"/>
    </source>
</evidence>
<name>A0A917P1G7_9PROT</name>
<dbReference type="InterPro" id="IPR029058">
    <property type="entry name" value="AB_hydrolase_fold"/>
</dbReference>
<dbReference type="Pfam" id="PF12697">
    <property type="entry name" value="Abhydrolase_6"/>
    <property type="match status" value="1"/>
</dbReference>
<dbReference type="InterPro" id="IPR000073">
    <property type="entry name" value="AB_hydrolase_1"/>
</dbReference>
<reference evidence="3" key="2">
    <citation type="submission" date="2020-09" db="EMBL/GenBank/DDBJ databases">
        <authorList>
            <person name="Sun Q."/>
            <person name="Zhou Y."/>
        </authorList>
    </citation>
    <scope>NUCLEOTIDE SEQUENCE</scope>
    <source>
        <strain evidence="3">CGMCC 1.3617</strain>
    </source>
</reference>
<keyword evidence="3" id="KW-0378">Hydrolase</keyword>
<dbReference type="RefSeq" id="WP_188973927.1">
    <property type="nucleotide sequence ID" value="NZ_BMKW01000037.1"/>
</dbReference>
<comment type="similarity">
    <text evidence="1">Belongs to the AB hydrolase superfamily. FUS2 hydrolase family.</text>
</comment>